<feature type="domain" description="Aminotransferase class I/classII large" evidence="2">
    <location>
        <begin position="315"/>
        <end position="598"/>
    </location>
</feature>
<dbReference type="InterPro" id="IPR015424">
    <property type="entry name" value="PyrdxlP-dep_Trfase"/>
</dbReference>
<dbReference type="AlphaFoldDB" id="A0A078R7X0"/>
<organism evidence="4 5">
    <name type="scientific">Phocaeicola vulgatus str. 3775 SL</name>
    <name type="common">B</name>
    <name type="synonym">iv</name>
    <dbReference type="NCBI Taxonomy" id="1339350"/>
    <lineage>
        <taxon>Bacteria</taxon>
        <taxon>Pseudomonadati</taxon>
        <taxon>Bacteroidota</taxon>
        <taxon>Bacteroidia</taxon>
        <taxon>Bacteroidales</taxon>
        <taxon>Bacteroidaceae</taxon>
        <taxon>Phocaeicola</taxon>
    </lineage>
</organism>
<dbReference type="CDD" id="cd00609">
    <property type="entry name" value="AAT_like"/>
    <property type="match status" value="1"/>
</dbReference>
<name>A0A078R7X0_PHOVU</name>
<comment type="similarity">
    <text evidence="1">Belongs to the class-I pyridoxal-phosphate-dependent aminotransferase family.</text>
</comment>
<sequence>MQAIILAAGMGKRLGEYTKNCTKCMVPVNGVTLIDRLLGQLSKLGLNRIVIVVGYKGKELIDYVGKEYMGLKIEYIKNPIYDRTNNIYSLALAKQHLQEDDSLLIESDLIYDDGIFDLLINNPHPNLALVAKYETWMDGTMVRIDEDNNIVNFVPKEAFKYSDIKDYYKTVNIYKFSKEFAEKKYVPFLEAYTKAVGNNEYYENVLRIISFVDSHDLKALPITNEKWYEIDDKQDLDIAETIFAGDENMLGKFYSRYGGFWRFPQMLDFCYLVNPYFHSSKIIDEMEANFRTLVAEYPSGMKVNTLLASKCWGVKEDYIICGNGAAELIKELMETLTGTLGIIRPTFEEYPNRCQLQTVVTFIPQNNEYRYNIQDLMDFFGSKPVDTLLLINPDNPSGNYISMEDVCILAKWCERHGVRLIVDESFVDFSEGWTNNSLLYDNVLETYPHMIVIKSISKSYGVPGLRLGIMCSADVGLITRMKKAVSIWNINSFAEFFMQIFSKYEKDYKRACEKFISERNLFELELCSIHFLRVMPSQANYFLCEVLPPCSVGWLAMTMLKHYNILIRECSDKEGFDGKQYIRIAVRNHEDNAKLVNAFKEIDEQCKQMMK</sequence>
<accession>A0A078R7X0</accession>
<reference evidence="4 5" key="1">
    <citation type="submission" date="2014-04" db="EMBL/GenBank/DDBJ databases">
        <authorList>
            <person name="Sears C."/>
            <person name="Carroll K."/>
            <person name="Sack B.R."/>
            <person name="Qadri F."/>
            <person name="Myers L.L."/>
            <person name="Chung G.-T."/>
            <person name="Escheverria P."/>
            <person name="Fraser C.M."/>
            <person name="Sadzewicz L."/>
            <person name="Shefchek K.A."/>
            <person name="Tallon L."/>
            <person name="Das S.P."/>
            <person name="Daugherty S."/>
            <person name="Mongodin E.F."/>
        </authorList>
    </citation>
    <scope>NUCLEOTIDE SEQUENCE [LARGE SCALE GENOMIC DNA]</scope>
    <source>
        <strain evidence="5">3775 SL(B) 10 (iv)</strain>
    </source>
</reference>
<keyword evidence="1 4" id="KW-0808">Transferase</keyword>
<dbReference type="PANTHER" id="PTHR42885">
    <property type="entry name" value="HISTIDINOL-PHOSPHATE AMINOTRANSFERASE-RELATED"/>
    <property type="match status" value="1"/>
</dbReference>
<dbReference type="Pfam" id="PF12804">
    <property type="entry name" value="NTP_transf_3"/>
    <property type="match status" value="1"/>
</dbReference>
<evidence type="ECO:0000259" key="3">
    <source>
        <dbReference type="Pfam" id="PF12804"/>
    </source>
</evidence>
<dbReference type="Gene3D" id="3.40.640.10">
    <property type="entry name" value="Type I PLP-dependent aspartate aminotransferase-like (Major domain)"/>
    <property type="match status" value="1"/>
</dbReference>
<dbReference type="InterPro" id="IPR029044">
    <property type="entry name" value="Nucleotide-diphossugar_trans"/>
</dbReference>
<proteinExistence type="inferred from homology"/>
<dbReference type="PATRIC" id="fig|1339350.3.peg.2011"/>
<dbReference type="SUPFAM" id="SSF53448">
    <property type="entry name" value="Nucleotide-diphospho-sugar transferases"/>
    <property type="match status" value="1"/>
</dbReference>
<dbReference type="InterPro" id="IPR004839">
    <property type="entry name" value="Aminotransferase_I/II_large"/>
</dbReference>
<evidence type="ECO:0000313" key="4">
    <source>
        <dbReference type="EMBL" id="KDS31445.1"/>
    </source>
</evidence>
<comment type="caution">
    <text evidence="4">The sequence shown here is derived from an EMBL/GenBank/DDBJ whole genome shotgun (WGS) entry which is preliminary data.</text>
</comment>
<dbReference type="GO" id="GO:0008483">
    <property type="term" value="F:transaminase activity"/>
    <property type="evidence" value="ECO:0007669"/>
    <property type="project" value="UniProtKB-KW"/>
</dbReference>
<protein>
    <recommendedName>
        <fullName evidence="1">Aminotransferase</fullName>
        <ecNumber evidence="1">2.6.1.-</ecNumber>
    </recommendedName>
</protein>
<gene>
    <name evidence="4" type="ORF">M097_2093</name>
</gene>
<dbReference type="InterPro" id="IPR025877">
    <property type="entry name" value="MobA-like_NTP_Trfase"/>
</dbReference>
<dbReference type="Pfam" id="PF00155">
    <property type="entry name" value="Aminotran_1_2"/>
    <property type="match status" value="1"/>
</dbReference>
<evidence type="ECO:0000259" key="2">
    <source>
        <dbReference type="Pfam" id="PF00155"/>
    </source>
</evidence>
<dbReference type="Proteomes" id="UP000028134">
    <property type="component" value="Unassembled WGS sequence"/>
</dbReference>
<dbReference type="CDD" id="cd02523">
    <property type="entry name" value="PC_cytidylyltransferase"/>
    <property type="match status" value="1"/>
</dbReference>
<dbReference type="EMBL" id="JNHI01000009">
    <property type="protein sequence ID" value="KDS31445.1"/>
    <property type="molecule type" value="Genomic_DNA"/>
</dbReference>
<evidence type="ECO:0000313" key="5">
    <source>
        <dbReference type="Proteomes" id="UP000028134"/>
    </source>
</evidence>
<evidence type="ECO:0000256" key="1">
    <source>
        <dbReference type="RuleBase" id="RU000481"/>
    </source>
</evidence>
<dbReference type="SUPFAM" id="SSF53383">
    <property type="entry name" value="PLP-dependent transferases"/>
    <property type="match status" value="1"/>
</dbReference>
<dbReference type="RefSeq" id="WP_032945567.1">
    <property type="nucleotide sequence ID" value="NZ_JNHI01000009.1"/>
</dbReference>
<comment type="cofactor">
    <cofactor evidence="1">
        <name>pyridoxal 5'-phosphate</name>
        <dbReference type="ChEBI" id="CHEBI:597326"/>
    </cofactor>
</comment>
<dbReference type="Gene3D" id="3.90.1150.10">
    <property type="entry name" value="Aspartate Aminotransferase, domain 1"/>
    <property type="match status" value="1"/>
</dbReference>
<dbReference type="GO" id="GO:0030170">
    <property type="term" value="F:pyridoxal phosphate binding"/>
    <property type="evidence" value="ECO:0007669"/>
    <property type="project" value="InterPro"/>
</dbReference>
<dbReference type="Gene3D" id="3.90.550.10">
    <property type="entry name" value="Spore Coat Polysaccharide Biosynthesis Protein SpsA, Chain A"/>
    <property type="match status" value="1"/>
</dbReference>
<dbReference type="EC" id="2.6.1.-" evidence="1"/>
<keyword evidence="1" id="KW-0032">Aminotransferase</keyword>
<dbReference type="InterPro" id="IPR004838">
    <property type="entry name" value="NHTrfase_class1_PyrdxlP-BS"/>
</dbReference>
<dbReference type="GO" id="GO:0016779">
    <property type="term" value="F:nucleotidyltransferase activity"/>
    <property type="evidence" value="ECO:0007669"/>
    <property type="project" value="UniProtKB-ARBA"/>
</dbReference>
<feature type="domain" description="MobA-like NTP transferase" evidence="3">
    <location>
        <begin position="3"/>
        <end position="134"/>
    </location>
</feature>
<dbReference type="PROSITE" id="PS00105">
    <property type="entry name" value="AA_TRANSFER_CLASS_1"/>
    <property type="match status" value="1"/>
</dbReference>
<dbReference type="InterPro" id="IPR015421">
    <property type="entry name" value="PyrdxlP-dep_Trfase_major"/>
</dbReference>
<dbReference type="InterPro" id="IPR015422">
    <property type="entry name" value="PyrdxlP-dep_Trfase_small"/>
</dbReference>